<proteinExistence type="inferred from homology"/>
<dbReference type="InterPro" id="IPR002347">
    <property type="entry name" value="SDR_fam"/>
</dbReference>
<dbReference type="FunFam" id="3.40.50.720:FF:000084">
    <property type="entry name" value="Short-chain dehydrogenase reductase"/>
    <property type="match status" value="1"/>
</dbReference>
<dbReference type="Gene3D" id="3.40.50.720">
    <property type="entry name" value="NAD(P)-binding Rossmann-like Domain"/>
    <property type="match status" value="1"/>
</dbReference>
<sequence>MSVKLMGKVALITGGSRGIGRAAALGMAAAGATVAISFRQDARRAAEVVRGIEQRGGRGIAYQADQARVDDIHRLVRAVVQEFGALDILVNNAAHFVTGAVDDPDIDGAHLAAQAAVNIRGVFTAIRAAAPLMRQGGRIITTGCAVAEHVGAQGLADYAASRAAVVGYTKGAARDLGPLGITVNVVQAGPINTERNPADGPFAAPQRGGTALGRFGEPEEVAAGILFLASPEASFITGTVLAIDGGYGA</sequence>
<keyword evidence="2" id="KW-0560">Oxidoreductase</keyword>
<dbReference type="RefSeq" id="WP_007006320.1">
    <property type="nucleotide sequence ID" value="NZ_GG771014.1"/>
</dbReference>
<comment type="similarity">
    <text evidence="1">Belongs to the short-chain dehydrogenases/reductases (SDR) family.</text>
</comment>
<dbReference type="HOGENOM" id="CLU_010194_1_3_5"/>
<dbReference type="AlphaFoldDB" id="D5RTY7"/>
<protein>
    <submittedName>
        <fullName evidence="2">Oxidoreductase, short chain dehydrogenase/reductase family protein</fullName>
        <ecNumber evidence="2">1.1.1.100</ecNumber>
    </submittedName>
</protein>
<comment type="caution">
    <text evidence="2">The sequence shown here is derived from an EMBL/GenBank/DDBJ whole genome shotgun (WGS) entry which is preliminary data.</text>
</comment>
<dbReference type="Proteomes" id="UP000005324">
    <property type="component" value="Unassembled WGS sequence"/>
</dbReference>
<dbReference type="OrthoDB" id="154414at2"/>
<dbReference type="PRINTS" id="PR00081">
    <property type="entry name" value="GDHRDH"/>
</dbReference>
<evidence type="ECO:0000313" key="2">
    <source>
        <dbReference type="EMBL" id="EFH09232.1"/>
    </source>
</evidence>
<evidence type="ECO:0000256" key="1">
    <source>
        <dbReference type="ARBA" id="ARBA00006484"/>
    </source>
</evidence>
<dbReference type="InterPro" id="IPR036291">
    <property type="entry name" value="NAD(P)-bd_dom_sf"/>
</dbReference>
<organism evidence="2 3">
    <name type="scientific">Pseudoroseomonas cervicalis ATCC 49957</name>
    <dbReference type="NCBI Taxonomy" id="525371"/>
    <lineage>
        <taxon>Bacteria</taxon>
        <taxon>Pseudomonadati</taxon>
        <taxon>Pseudomonadota</taxon>
        <taxon>Alphaproteobacteria</taxon>
        <taxon>Acetobacterales</taxon>
        <taxon>Roseomonadaceae</taxon>
        <taxon>Roseomonas</taxon>
    </lineage>
</organism>
<dbReference type="PRINTS" id="PR00080">
    <property type="entry name" value="SDRFAMILY"/>
</dbReference>
<name>D5RTY7_9PROT</name>
<dbReference type="PANTHER" id="PTHR42760">
    <property type="entry name" value="SHORT-CHAIN DEHYDROGENASES/REDUCTASES FAMILY MEMBER"/>
    <property type="match status" value="1"/>
</dbReference>
<dbReference type="GO" id="GO:0004316">
    <property type="term" value="F:3-oxoacyl-[acyl-carrier-protein] reductase (NADPH) activity"/>
    <property type="evidence" value="ECO:0007669"/>
    <property type="project" value="UniProtKB-EC"/>
</dbReference>
<accession>D5RTY7</accession>
<evidence type="ECO:0000313" key="3">
    <source>
        <dbReference type="Proteomes" id="UP000005324"/>
    </source>
</evidence>
<gene>
    <name evidence="2" type="primary">fabG24</name>
    <name evidence="2" type="ORF">HMPREF0731_4549</name>
</gene>
<dbReference type="PANTHER" id="PTHR42760:SF50">
    <property type="entry name" value="SHORT-CHAIN DEHYDROGENASE-RELATED"/>
    <property type="match status" value="1"/>
</dbReference>
<dbReference type="EMBL" id="ADVL01000875">
    <property type="protein sequence ID" value="EFH09232.1"/>
    <property type="molecule type" value="Genomic_DNA"/>
</dbReference>
<dbReference type="Pfam" id="PF13561">
    <property type="entry name" value="adh_short_C2"/>
    <property type="match status" value="1"/>
</dbReference>
<dbReference type="SUPFAM" id="SSF51735">
    <property type="entry name" value="NAD(P)-binding Rossmann-fold domains"/>
    <property type="match status" value="1"/>
</dbReference>
<reference evidence="2 3" key="1">
    <citation type="submission" date="2010-04" db="EMBL/GenBank/DDBJ databases">
        <authorList>
            <person name="Qin X."/>
            <person name="Bachman B."/>
            <person name="Battles P."/>
            <person name="Bell A."/>
            <person name="Bess C."/>
            <person name="Bickham C."/>
            <person name="Chaboub L."/>
            <person name="Chen D."/>
            <person name="Coyle M."/>
            <person name="Deiros D.R."/>
            <person name="Dinh H."/>
            <person name="Forbes L."/>
            <person name="Fowler G."/>
            <person name="Francisco L."/>
            <person name="Fu Q."/>
            <person name="Gubbala S."/>
            <person name="Hale W."/>
            <person name="Han Y."/>
            <person name="Hemphill L."/>
            <person name="Highlander S.K."/>
            <person name="Hirani K."/>
            <person name="Hogues M."/>
            <person name="Jackson L."/>
            <person name="Jakkamsetti A."/>
            <person name="Javaid M."/>
            <person name="Jiang H."/>
            <person name="Korchina V."/>
            <person name="Kovar C."/>
            <person name="Lara F."/>
            <person name="Lee S."/>
            <person name="Mata R."/>
            <person name="Mathew T."/>
            <person name="Moen C."/>
            <person name="Morales K."/>
            <person name="Munidasa M."/>
            <person name="Nazareth L."/>
            <person name="Ngo R."/>
            <person name="Nguyen L."/>
            <person name="Okwuonu G."/>
            <person name="Ongeri F."/>
            <person name="Patil S."/>
            <person name="Petrosino J."/>
            <person name="Pham C."/>
            <person name="Pham P."/>
            <person name="Pu L.-L."/>
            <person name="Puazo M."/>
            <person name="Raj R."/>
            <person name="Reid J."/>
            <person name="Rouhana J."/>
            <person name="Saada N."/>
            <person name="Shang Y."/>
            <person name="Simmons D."/>
            <person name="Thornton R."/>
            <person name="Warren J."/>
            <person name="Weissenberger G."/>
            <person name="Zhang J."/>
            <person name="Zhang L."/>
            <person name="Zhou C."/>
            <person name="Zhu D."/>
            <person name="Muzny D."/>
            <person name="Worley K."/>
            <person name="Gibbs R."/>
        </authorList>
    </citation>
    <scope>NUCLEOTIDE SEQUENCE [LARGE SCALE GENOMIC DNA]</scope>
    <source>
        <strain evidence="2 3">ATCC 49957</strain>
    </source>
</reference>
<keyword evidence="3" id="KW-1185">Reference proteome</keyword>
<dbReference type="EC" id="1.1.1.100" evidence="2"/>